<name>A0A4V5NY25_9GAMM</name>
<keyword evidence="1" id="KW-0812">Transmembrane</keyword>
<gene>
    <name evidence="2" type="ORF">FCL42_10155</name>
</gene>
<evidence type="ECO:0000256" key="1">
    <source>
        <dbReference type="SAM" id="Phobius"/>
    </source>
</evidence>
<keyword evidence="1" id="KW-0472">Membrane</keyword>
<dbReference type="EMBL" id="SWCJ01000005">
    <property type="protein sequence ID" value="TKB55538.1"/>
    <property type="molecule type" value="Genomic_DNA"/>
</dbReference>
<keyword evidence="1" id="KW-1133">Transmembrane helix</keyword>
<sequence length="157" mass="17483">MATDPLAQLRDISTEPLPWAWPLSWQANLALALLVTLFIALGILLWKRHQQLKPLRSALDELNALPKQVDAATLSALVKRCALAYHPRSEVASLTGAAWVAWLAKFQKPNQQQQWQQLNEKQYQPNSVVALSEVKAMVSTTLTGLYKQGKAQEVGQC</sequence>
<dbReference type="AlphaFoldDB" id="A0A4V5NY25"/>
<dbReference type="Proteomes" id="UP000305675">
    <property type="component" value="Unassembled WGS sequence"/>
</dbReference>
<dbReference type="Pfam" id="PF14316">
    <property type="entry name" value="DUF4381"/>
    <property type="match status" value="1"/>
</dbReference>
<dbReference type="RefSeq" id="WP_136863295.1">
    <property type="nucleotide sequence ID" value="NZ_SWCJ01000005.1"/>
</dbReference>
<dbReference type="OrthoDB" id="283083at2"/>
<feature type="transmembrane region" description="Helical" evidence="1">
    <location>
        <begin position="25"/>
        <end position="46"/>
    </location>
</feature>
<protein>
    <submittedName>
        <fullName evidence="2">DUF4381 domain-containing protein</fullName>
    </submittedName>
</protein>
<evidence type="ECO:0000313" key="3">
    <source>
        <dbReference type="Proteomes" id="UP000305675"/>
    </source>
</evidence>
<accession>A0A4V5NY25</accession>
<comment type="caution">
    <text evidence="2">The sequence shown here is derived from an EMBL/GenBank/DDBJ whole genome shotgun (WGS) entry which is preliminary data.</text>
</comment>
<dbReference type="InterPro" id="IPR025489">
    <property type="entry name" value="DUF4381"/>
</dbReference>
<reference evidence="2 3" key="1">
    <citation type="submission" date="2019-04" db="EMBL/GenBank/DDBJ databases">
        <authorList>
            <person name="Hwang J.C."/>
        </authorList>
    </citation>
    <scope>NUCLEOTIDE SEQUENCE [LARGE SCALE GENOMIC DNA]</scope>
    <source>
        <strain evidence="2 3">IMCC35002</strain>
    </source>
</reference>
<organism evidence="2 3">
    <name type="scientific">Ferrimonas aestuarii</name>
    <dbReference type="NCBI Taxonomy" id="2569539"/>
    <lineage>
        <taxon>Bacteria</taxon>
        <taxon>Pseudomonadati</taxon>
        <taxon>Pseudomonadota</taxon>
        <taxon>Gammaproteobacteria</taxon>
        <taxon>Alteromonadales</taxon>
        <taxon>Ferrimonadaceae</taxon>
        <taxon>Ferrimonas</taxon>
    </lineage>
</organism>
<evidence type="ECO:0000313" key="2">
    <source>
        <dbReference type="EMBL" id="TKB55538.1"/>
    </source>
</evidence>
<keyword evidence="3" id="KW-1185">Reference proteome</keyword>
<proteinExistence type="predicted"/>